<evidence type="ECO:0000256" key="2">
    <source>
        <dbReference type="ARBA" id="ARBA00010139"/>
    </source>
</evidence>
<evidence type="ECO:0000256" key="5">
    <source>
        <dbReference type="ARBA" id="ARBA00023002"/>
    </source>
</evidence>
<protein>
    <submittedName>
        <fullName evidence="7">NAD(P)/FAD-dependent oxidoreductase</fullName>
    </submittedName>
</protein>
<dbReference type="EMBL" id="SHNN01000004">
    <property type="protein sequence ID" value="MCX2982931.1"/>
    <property type="molecule type" value="Genomic_DNA"/>
</dbReference>
<comment type="similarity">
    <text evidence="2">Belongs to the FAD-binding monooxygenase family.</text>
</comment>
<evidence type="ECO:0000313" key="8">
    <source>
        <dbReference type="Proteomes" id="UP001143362"/>
    </source>
</evidence>
<accession>A0ABT3TKT0</accession>
<reference evidence="7" key="1">
    <citation type="submission" date="2019-02" db="EMBL/GenBank/DDBJ databases">
        <authorList>
            <person name="Li S.-H."/>
        </authorList>
    </citation>
    <scope>NUCLEOTIDE SEQUENCE</scope>
    <source>
        <strain evidence="7">IMCC14734</strain>
    </source>
</reference>
<keyword evidence="6" id="KW-0503">Monooxygenase</keyword>
<dbReference type="RefSeq" id="WP_279246956.1">
    <property type="nucleotide sequence ID" value="NZ_SHNN01000004.1"/>
</dbReference>
<keyword evidence="5" id="KW-0560">Oxidoreductase</keyword>
<dbReference type="Gene3D" id="3.50.50.60">
    <property type="entry name" value="FAD/NAD(P)-binding domain"/>
    <property type="match status" value="2"/>
</dbReference>
<comment type="caution">
    <text evidence="7">The sequence shown here is derived from an EMBL/GenBank/DDBJ whole genome shotgun (WGS) entry which is preliminary data.</text>
</comment>
<dbReference type="PANTHER" id="PTHR43872">
    <property type="entry name" value="MONOOXYGENASE, PUTATIVE (AFU_ORTHOLOGUE AFUA_8G02570)-RELATED"/>
    <property type="match status" value="1"/>
</dbReference>
<dbReference type="InterPro" id="IPR051820">
    <property type="entry name" value="FAD-binding_MO"/>
</dbReference>
<proteinExistence type="inferred from homology"/>
<dbReference type="SUPFAM" id="SSF51905">
    <property type="entry name" value="FAD/NAD(P)-binding domain"/>
    <property type="match status" value="1"/>
</dbReference>
<dbReference type="Pfam" id="PF13450">
    <property type="entry name" value="NAD_binding_8"/>
    <property type="match status" value="1"/>
</dbReference>
<name>A0ABT3TKT0_9GAMM</name>
<evidence type="ECO:0000256" key="1">
    <source>
        <dbReference type="ARBA" id="ARBA00001974"/>
    </source>
</evidence>
<organism evidence="7 8">
    <name type="scientific">Candidatus Litorirhabdus singularis</name>
    <dbReference type="NCBI Taxonomy" id="2518993"/>
    <lineage>
        <taxon>Bacteria</taxon>
        <taxon>Pseudomonadati</taxon>
        <taxon>Pseudomonadota</taxon>
        <taxon>Gammaproteobacteria</taxon>
        <taxon>Cellvibrionales</taxon>
        <taxon>Halieaceae</taxon>
        <taxon>Candidatus Litorirhabdus</taxon>
    </lineage>
</organism>
<evidence type="ECO:0000256" key="4">
    <source>
        <dbReference type="ARBA" id="ARBA00022827"/>
    </source>
</evidence>
<evidence type="ECO:0000256" key="6">
    <source>
        <dbReference type="ARBA" id="ARBA00023033"/>
    </source>
</evidence>
<keyword evidence="8" id="KW-1185">Reference proteome</keyword>
<dbReference type="InterPro" id="IPR020946">
    <property type="entry name" value="Flavin_mOase-like"/>
</dbReference>
<sequence length="485" mass="55773">MNSSSHESVDVLIIGAGLSGIGGACQLRRNSPKRSFAIFESRAVSGGTWDLFRYPGIRSDSDMYTLSYGFKPWQHKSAIAHGSSILDYIREAAKEYDVERHIRYQHEVVTADWSNEKKRWHVTATRGDTGESITISCLFILSCSGYYDYDKGYTPEFAGRDNFKGEVIHTQHWPEDLDYKDKRVVVIGSGATAVTLIPEMSQETRSMTMLQRSPTYIANVPERDAMAEMLRKWLPVSLVFRLTRWKRVLFQRYIYQLSRRKPKQLRHFLLNKVREELGPDYDVAKHFTPSYNPWDQRLCAVPEGDMFKAIREGRADVVTDHIENFNSDGIRLQSGQQLDADLIILATGLNLKFGGGVQYSVGGETIDFSQHYVYRGMMFSDIPNLGFVVGYTNSSWTLKADLTSNYMCRLLNRMQRTGYESVTPRVKAGIVDTPLMDFEAGYVLRSREQFPKQGDRFPWRVYQDYIRDFFSLGYGSLKDDELEFR</sequence>
<evidence type="ECO:0000313" key="7">
    <source>
        <dbReference type="EMBL" id="MCX2982931.1"/>
    </source>
</evidence>
<dbReference type="Pfam" id="PF00743">
    <property type="entry name" value="FMO-like"/>
    <property type="match status" value="1"/>
</dbReference>
<keyword evidence="3" id="KW-0285">Flavoprotein</keyword>
<dbReference type="PANTHER" id="PTHR43872:SF1">
    <property type="entry name" value="MONOOXYGENASE, PUTATIVE (AFU_ORTHOLOGUE AFUA_8G02570)-RELATED"/>
    <property type="match status" value="1"/>
</dbReference>
<evidence type="ECO:0000256" key="3">
    <source>
        <dbReference type="ARBA" id="ARBA00022630"/>
    </source>
</evidence>
<comment type="cofactor">
    <cofactor evidence="1">
        <name>FAD</name>
        <dbReference type="ChEBI" id="CHEBI:57692"/>
    </cofactor>
</comment>
<dbReference type="InterPro" id="IPR036188">
    <property type="entry name" value="FAD/NAD-bd_sf"/>
</dbReference>
<gene>
    <name evidence="7" type="ORF">EYC98_18875</name>
</gene>
<keyword evidence="4" id="KW-0274">FAD</keyword>
<dbReference type="Proteomes" id="UP001143362">
    <property type="component" value="Unassembled WGS sequence"/>
</dbReference>